<dbReference type="GO" id="GO:0008449">
    <property type="term" value="F:N-acetylglucosamine-6-sulfatase activity"/>
    <property type="evidence" value="ECO:0007669"/>
    <property type="project" value="InterPro"/>
</dbReference>
<dbReference type="Proteomes" id="UP001152798">
    <property type="component" value="Chromosome 2"/>
</dbReference>
<evidence type="ECO:0000256" key="6">
    <source>
        <dbReference type="PIRSR" id="PIRSR036666-50"/>
    </source>
</evidence>
<dbReference type="GO" id="GO:0030203">
    <property type="term" value="P:glycosaminoglycan metabolic process"/>
    <property type="evidence" value="ECO:0007669"/>
    <property type="project" value="InterPro"/>
</dbReference>
<name>A0A9P0EEW6_NEZVI</name>
<comment type="cofactor">
    <cofactor evidence="1">
        <name>Ca(2+)</name>
        <dbReference type="ChEBI" id="CHEBI:29108"/>
    </cofactor>
</comment>
<feature type="modified residue" description="3-oxoalanine (Cys)" evidence="6">
    <location>
        <position position="67"/>
    </location>
</feature>
<dbReference type="InterPro" id="IPR000917">
    <property type="entry name" value="Sulfatase_N"/>
</dbReference>
<evidence type="ECO:0000256" key="1">
    <source>
        <dbReference type="ARBA" id="ARBA00001913"/>
    </source>
</evidence>
<reference evidence="9" key="1">
    <citation type="submission" date="2022-01" db="EMBL/GenBank/DDBJ databases">
        <authorList>
            <person name="King R."/>
        </authorList>
    </citation>
    <scope>NUCLEOTIDE SEQUENCE</scope>
</reference>
<dbReference type="InterPro" id="IPR017850">
    <property type="entry name" value="Alkaline_phosphatase_core_sf"/>
</dbReference>
<dbReference type="InterPro" id="IPR012251">
    <property type="entry name" value="GlcNAc_6-SO4ase"/>
</dbReference>
<evidence type="ECO:0000256" key="3">
    <source>
        <dbReference type="ARBA" id="ARBA00022729"/>
    </source>
</evidence>
<feature type="chain" id="PRO_5040295008" description="Sulfatase N-terminal domain-containing protein" evidence="7">
    <location>
        <begin position="20"/>
        <end position="498"/>
    </location>
</feature>
<evidence type="ECO:0000256" key="4">
    <source>
        <dbReference type="ARBA" id="ARBA00022801"/>
    </source>
</evidence>
<dbReference type="AlphaFoldDB" id="A0A9P0EEW6"/>
<accession>A0A9P0EEW6</accession>
<keyword evidence="4" id="KW-0378">Hydrolase</keyword>
<sequence length="498" mass="57296">MSYSLQILIVCSFLFEIHAKKLPNIVLFVTDDQDIVLNGMAPMTKTNKLIKNEGIDFTNAFTTTPICCPSRSTLLTGLYQHNHNVFNNSIEGGCSSIEWQKSHEKRTFAVYLKENGYKTFYAGKYLNQYGNKNAGGASHVPPGWDSWIGLIGNSKYFNYTLSINGKKKYFSNNYLTRIIQSYAYSFVKNQENSSHPFLMVIAPPAPHHPFTPEAKYAGFFEGIRVPRNIQFNFENNTNKHWLLQMKPSPLPMHTISVLDEMYARRWETLLSVDNLVESVVKQLDIIKELDNTYILYTSDNAFHLGQFSLPWDKRQLYEFDIRVPLLVCGPGIPKNVSVPDPVILADIAPTLLHIGGINDVILDGKSFLPIRKKINRYFMIEYHGEGTLDKHSECKIDDENVYECSKLADCKCQDAKNNTYSCVRVLTAKSNFIYCQFFDDKGFEEIYNIKEDQYQLHNLRNEISRICRKKMQLLLKDLQSCKTESCHRVLKDDFNGCF</sequence>
<dbReference type="PANTHER" id="PTHR43108:SF8">
    <property type="entry name" value="SD21168P"/>
    <property type="match status" value="1"/>
</dbReference>
<evidence type="ECO:0000259" key="8">
    <source>
        <dbReference type="Pfam" id="PF00884"/>
    </source>
</evidence>
<dbReference type="PANTHER" id="PTHR43108">
    <property type="entry name" value="N-ACETYLGLUCOSAMINE-6-SULFATASE FAMILY MEMBER"/>
    <property type="match status" value="1"/>
</dbReference>
<comment type="similarity">
    <text evidence="2">Belongs to the sulfatase family.</text>
</comment>
<dbReference type="SUPFAM" id="SSF53649">
    <property type="entry name" value="Alkaline phosphatase-like"/>
    <property type="match status" value="1"/>
</dbReference>
<dbReference type="GO" id="GO:0005539">
    <property type="term" value="F:glycosaminoglycan binding"/>
    <property type="evidence" value="ECO:0007669"/>
    <property type="project" value="TreeGrafter"/>
</dbReference>
<dbReference type="InterPro" id="IPR024607">
    <property type="entry name" value="Sulfatase_CS"/>
</dbReference>
<dbReference type="PIRSF" id="PIRSF036666">
    <property type="entry name" value="G6S"/>
    <property type="match status" value="1"/>
</dbReference>
<organism evidence="9 10">
    <name type="scientific">Nezara viridula</name>
    <name type="common">Southern green stink bug</name>
    <name type="synonym">Cimex viridulus</name>
    <dbReference type="NCBI Taxonomy" id="85310"/>
    <lineage>
        <taxon>Eukaryota</taxon>
        <taxon>Metazoa</taxon>
        <taxon>Ecdysozoa</taxon>
        <taxon>Arthropoda</taxon>
        <taxon>Hexapoda</taxon>
        <taxon>Insecta</taxon>
        <taxon>Pterygota</taxon>
        <taxon>Neoptera</taxon>
        <taxon>Paraneoptera</taxon>
        <taxon>Hemiptera</taxon>
        <taxon>Heteroptera</taxon>
        <taxon>Panheteroptera</taxon>
        <taxon>Pentatomomorpha</taxon>
        <taxon>Pentatomoidea</taxon>
        <taxon>Pentatomidae</taxon>
        <taxon>Pentatominae</taxon>
        <taxon>Nezara</taxon>
    </lineage>
</organism>
<evidence type="ECO:0000256" key="5">
    <source>
        <dbReference type="ARBA" id="ARBA00023180"/>
    </source>
</evidence>
<keyword evidence="5" id="KW-0325">Glycoprotein</keyword>
<dbReference type="PROSITE" id="PS00149">
    <property type="entry name" value="SULFATASE_2"/>
    <property type="match status" value="1"/>
</dbReference>
<dbReference type="OrthoDB" id="96314at2759"/>
<keyword evidence="3 7" id="KW-0732">Signal</keyword>
<dbReference type="Gene3D" id="3.40.720.10">
    <property type="entry name" value="Alkaline Phosphatase, subunit A"/>
    <property type="match status" value="1"/>
</dbReference>
<evidence type="ECO:0000256" key="2">
    <source>
        <dbReference type="ARBA" id="ARBA00008779"/>
    </source>
</evidence>
<feature type="signal peptide" evidence="7">
    <location>
        <begin position="1"/>
        <end position="19"/>
    </location>
</feature>
<feature type="domain" description="Sulfatase N-terminal" evidence="8">
    <location>
        <begin position="23"/>
        <end position="356"/>
    </location>
</feature>
<dbReference type="Pfam" id="PF00884">
    <property type="entry name" value="Sulfatase"/>
    <property type="match status" value="1"/>
</dbReference>
<dbReference type="EMBL" id="OV725078">
    <property type="protein sequence ID" value="CAH1393837.1"/>
    <property type="molecule type" value="Genomic_DNA"/>
</dbReference>
<dbReference type="CDD" id="cd16147">
    <property type="entry name" value="G6S"/>
    <property type="match status" value="1"/>
</dbReference>
<protein>
    <recommendedName>
        <fullName evidence="8">Sulfatase N-terminal domain-containing protein</fullName>
    </recommendedName>
</protein>
<gene>
    <name evidence="9" type="ORF">NEZAVI_LOCUS4449</name>
</gene>
<keyword evidence="10" id="KW-1185">Reference proteome</keyword>
<evidence type="ECO:0000256" key="7">
    <source>
        <dbReference type="SAM" id="SignalP"/>
    </source>
</evidence>
<evidence type="ECO:0000313" key="9">
    <source>
        <dbReference type="EMBL" id="CAH1393837.1"/>
    </source>
</evidence>
<comment type="PTM">
    <text evidence="6">The conversion to 3-oxoalanine (also known as C-formylglycine, FGly), of a serine or cysteine residue in prokaryotes and of a cysteine residue in eukaryotes, is critical for catalytic activity.</text>
</comment>
<dbReference type="PROSITE" id="PS00523">
    <property type="entry name" value="SULFATASE_1"/>
    <property type="match status" value="1"/>
</dbReference>
<proteinExistence type="inferred from homology"/>
<evidence type="ECO:0000313" key="10">
    <source>
        <dbReference type="Proteomes" id="UP001152798"/>
    </source>
</evidence>